<protein>
    <recommendedName>
        <fullName evidence="4">DUF5671 domain-containing protein</fullName>
    </recommendedName>
</protein>
<dbReference type="EMBL" id="BMOD01000004">
    <property type="protein sequence ID" value="GGJ29855.1"/>
    <property type="molecule type" value="Genomic_DNA"/>
</dbReference>
<keyword evidence="1" id="KW-0472">Membrane</keyword>
<comment type="caution">
    <text evidence="2">The sequence shown here is derived from an EMBL/GenBank/DDBJ whole genome shotgun (WGS) entry which is preliminary data.</text>
</comment>
<sequence>MNPQEIIEAYVRDVIRHLPSKDRNEMGFELRGLLAEMLQEEAQQQGTDPTAPMTLNMLRRFGHPEEVAQRYQPPIPAFLPGNQTRPFLLVSLTGMALQWALTLPEVFTGQSLARWWFGAGLGAFWIPGFVVMFSLLAHFLQAQGLIRSQWSPRLAQTERVSRPVWAVGLLGFALAVALMVSLPYLVKSLPGVLPEVLAFHPDFLPIQGLLALLLWTASFGVHAAVWREGRWTTLTRRLDLATSAGFLLLLTFWVVKGNIFISPATDEGTRGWLVLVLVLILWDMVQKRIRPPVLHPPKALK</sequence>
<feature type="transmembrane region" description="Helical" evidence="1">
    <location>
        <begin position="268"/>
        <end position="285"/>
    </location>
</feature>
<dbReference type="Proteomes" id="UP000632222">
    <property type="component" value="Unassembled WGS sequence"/>
</dbReference>
<evidence type="ECO:0000313" key="3">
    <source>
        <dbReference type="Proteomes" id="UP000632222"/>
    </source>
</evidence>
<keyword evidence="1" id="KW-0812">Transmembrane</keyword>
<accession>A0ABQ2CX59</accession>
<feature type="transmembrane region" description="Helical" evidence="1">
    <location>
        <begin position="206"/>
        <end position="226"/>
    </location>
</feature>
<name>A0ABQ2CX59_9DEIO</name>
<keyword evidence="1" id="KW-1133">Transmembrane helix</keyword>
<gene>
    <name evidence="2" type="ORF">GCM10008938_14870</name>
</gene>
<organism evidence="2 3">
    <name type="scientific">Deinococcus roseus</name>
    <dbReference type="NCBI Taxonomy" id="392414"/>
    <lineage>
        <taxon>Bacteria</taxon>
        <taxon>Thermotogati</taxon>
        <taxon>Deinococcota</taxon>
        <taxon>Deinococci</taxon>
        <taxon>Deinococcales</taxon>
        <taxon>Deinococcaceae</taxon>
        <taxon>Deinococcus</taxon>
    </lineage>
</organism>
<reference evidence="3" key="1">
    <citation type="journal article" date="2019" name="Int. J. Syst. Evol. Microbiol.">
        <title>The Global Catalogue of Microorganisms (GCM) 10K type strain sequencing project: providing services to taxonomists for standard genome sequencing and annotation.</title>
        <authorList>
            <consortium name="The Broad Institute Genomics Platform"/>
            <consortium name="The Broad Institute Genome Sequencing Center for Infectious Disease"/>
            <person name="Wu L."/>
            <person name="Ma J."/>
        </authorList>
    </citation>
    <scope>NUCLEOTIDE SEQUENCE [LARGE SCALE GENOMIC DNA]</scope>
    <source>
        <strain evidence="3">JCM 14370</strain>
    </source>
</reference>
<feature type="transmembrane region" description="Helical" evidence="1">
    <location>
        <begin position="238"/>
        <end position="256"/>
    </location>
</feature>
<evidence type="ECO:0008006" key="4">
    <source>
        <dbReference type="Google" id="ProtNLM"/>
    </source>
</evidence>
<evidence type="ECO:0000256" key="1">
    <source>
        <dbReference type="SAM" id="Phobius"/>
    </source>
</evidence>
<feature type="transmembrane region" description="Helical" evidence="1">
    <location>
        <begin position="163"/>
        <end position="186"/>
    </location>
</feature>
<feature type="transmembrane region" description="Helical" evidence="1">
    <location>
        <begin position="115"/>
        <end position="142"/>
    </location>
</feature>
<dbReference type="RefSeq" id="WP_189001930.1">
    <property type="nucleotide sequence ID" value="NZ_BMOD01000004.1"/>
</dbReference>
<keyword evidence="3" id="KW-1185">Reference proteome</keyword>
<proteinExistence type="predicted"/>
<evidence type="ECO:0000313" key="2">
    <source>
        <dbReference type="EMBL" id="GGJ29855.1"/>
    </source>
</evidence>